<evidence type="ECO:0000256" key="3">
    <source>
        <dbReference type="ARBA" id="ARBA00022660"/>
    </source>
</evidence>
<dbReference type="Pfam" id="PF05193">
    <property type="entry name" value="Peptidase_M16_C"/>
    <property type="match status" value="1"/>
</dbReference>
<dbReference type="Gene3D" id="3.30.830.10">
    <property type="entry name" value="Metalloenzyme, LuxS/M16 peptidase-like"/>
    <property type="match status" value="2"/>
</dbReference>
<dbReference type="InterPro" id="IPR011765">
    <property type="entry name" value="Pept_M16_N"/>
</dbReference>
<dbReference type="InterPro" id="IPR007863">
    <property type="entry name" value="Peptidase_M16_C"/>
</dbReference>
<evidence type="ECO:0000256" key="11">
    <source>
        <dbReference type="ARBA" id="ARBA00041372"/>
    </source>
</evidence>
<evidence type="ECO:0000256" key="6">
    <source>
        <dbReference type="ARBA" id="ARBA00022982"/>
    </source>
</evidence>
<dbReference type="OrthoDB" id="6369905at2759"/>
<dbReference type="PANTHER" id="PTHR11851">
    <property type="entry name" value="METALLOPROTEASE"/>
    <property type="match status" value="1"/>
</dbReference>
<evidence type="ECO:0000313" key="16">
    <source>
        <dbReference type="EMBL" id="CDF87994.1"/>
    </source>
</evidence>
<keyword evidence="5" id="KW-0809">Transit peptide</keyword>
<keyword evidence="4" id="KW-0999">Mitochondrion inner membrane</keyword>
<evidence type="ECO:0000256" key="7">
    <source>
        <dbReference type="ARBA" id="ARBA00023128"/>
    </source>
</evidence>
<evidence type="ECO:0000256" key="2">
    <source>
        <dbReference type="ARBA" id="ARBA00022448"/>
    </source>
</evidence>
<keyword evidence="17" id="KW-1185">Reference proteome</keyword>
<evidence type="ECO:0000259" key="15">
    <source>
        <dbReference type="Pfam" id="PF05193"/>
    </source>
</evidence>
<protein>
    <recommendedName>
        <fullName evidence="10">Cytochrome b-c1 complex subunit 2, mitochondrial</fullName>
    </recommendedName>
    <alternativeName>
        <fullName evidence="12">Complex III subunit 2</fullName>
    </alternativeName>
    <alternativeName>
        <fullName evidence="11">Core protein II</fullName>
    </alternativeName>
    <alternativeName>
        <fullName evidence="13">Ubiquinol-cytochrome-c reductase complex core protein 2</fullName>
    </alternativeName>
</protein>
<evidence type="ECO:0000256" key="9">
    <source>
        <dbReference type="ARBA" id="ARBA00038146"/>
    </source>
</evidence>
<evidence type="ECO:0000259" key="14">
    <source>
        <dbReference type="Pfam" id="PF00675"/>
    </source>
</evidence>
<name>A0A8J2T4B0_ZYGB2</name>
<keyword evidence="6" id="KW-0249">Electron transport</keyword>
<evidence type="ECO:0000256" key="8">
    <source>
        <dbReference type="ARBA" id="ARBA00023136"/>
    </source>
</evidence>
<dbReference type="Pfam" id="PF00675">
    <property type="entry name" value="Peptidase_M16"/>
    <property type="match status" value="1"/>
</dbReference>
<feature type="domain" description="Peptidase M16 N-terminal" evidence="14">
    <location>
        <begin position="19"/>
        <end position="163"/>
    </location>
</feature>
<evidence type="ECO:0000313" key="17">
    <source>
        <dbReference type="Proteomes" id="UP000019375"/>
    </source>
</evidence>
<dbReference type="GO" id="GO:0005743">
    <property type="term" value="C:mitochondrial inner membrane"/>
    <property type="evidence" value="ECO:0007669"/>
    <property type="project" value="UniProtKB-SubCell"/>
</dbReference>
<reference evidence="17" key="1">
    <citation type="journal article" date="2013" name="Genome Announc.">
        <title>Genome sequence of the food spoilage yeast Zygosaccharomyces bailii CLIB 213(T).</title>
        <authorList>
            <person name="Galeote V."/>
            <person name="Bigey F."/>
            <person name="Devillers H."/>
            <person name="Neuveglise C."/>
            <person name="Dequin S."/>
        </authorList>
    </citation>
    <scope>NUCLEOTIDE SEQUENCE [LARGE SCALE GENOMIC DNA]</scope>
    <source>
        <strain evidence="17">CLIB 213 / ATCC 58445 / CBS 680 / CCRC 21525 / NBRC 1098 / NCYC 1416 / NRRL Y-2227</strain>
    </source>
</reference>
<dbReference type="SUPFAM" id="SSF63411">
    <property type="entry name" value="LuxS/MPP-like metallohydrolase"/>
    <property type="match status" value="2"/>
</dbReference>
<keyword evidence="7" id="KW-0496">Mitochondrion</keyword>
<evidence type="ECO:0000256" key="13">
    <source>
        <dbReference type="ARBA" id="ARBA00042707"/>
    </source>
</evidence>
<dbReference type="GO" id="GO:0046872">
    <property type="term" value="F:metal ion binding"/>
    <property type="evidence" value="ECO:0007669"/>
    <property type="project" value="InterPro"/>
</dbReference>
<gene>
    <name evidence="16" type="ORF">BN860_19196g</name>
</gene>
<accession>A0A8J2T4B0</accession>
<comment type="subcellular location">
    <subcellularLocation>
        <location evidence="1">Mitochondrion inner membrane</location>
        <topology evidence="1">Peripheral membrane protein</topology>
        <orientation evidence="1">Matrix side</orientation>
    </subcellularLocation>
</comment>
<dbReference type="PANTHER" id="PTHR11851:SF209">
    <property type="entry name" value="CYTOCHROME B-C1 COMPLEX SUBUNIT 2, MITOCHONDRIAL"/>
    <property type="match status" value="1"/>
</dbReference>
<evidence type="ECO:0000256" key="4">
    <source>
        <dbReference type="ARBA" id="ARBA00022792"/>
    </source>
</evidence>
<organism evidence="16 17">
    <name type="scientific">Zygosaccharomyces bailii (strain CLIB 213 / ATCC 58445 / CBS 680 / BCRC 21525 / NBRC 1098 / NCYC 1416 / NRRL Y-2227)</name>
    <dbReference type="NCBI Taxonomy" id="1333698"/>
    <lineage>
        <taxon>Eukaryota</taxon>
        <taxon>Fungi</taxon>
        <taxon>Dikarya</taxon>
        <taxon>Ascomycota</taxon>
        <taxon>Saccharomycotina</taxon>
        <taxon>Saccharomycetes</taxon>
        <taxon>Saccharomycetales</taxon>
        <taxon>Saccharomycetaceae</taxon>
        <taxon>Zygosaccharomyces</taxon>
    </lineage>
</organism>
<comment type="similarity">
    <text evidence="9">Belongs to the peptidase M16 family. UQCRC2/QCR2 subfamily.</text>
</comment>
<evidence type="ECO:0000256" key="10">
    <source>
        <dbReference type="ARBA" id="ARBA00040751"/>
    </source>
</evidence>
<sequence length="369" mass="40456">MFSSSARLQIAKQAARRYTVTARDGSGKVSSLAVKVHGGSRYATKDGISHLLSRFNFHNTSGKSALRLVRESELLGGKFESSVDREYITLTATFLKEDLPFYVNALGNVLYKTSYKPHELPESVLPASQYDLAIANTCPVKRSEELLYNITYRHGLGNPVLYDGVEKVSVEDIKAFADKVYTKDNIEIVGEGVNETDLKKFVSDSLLNSLPSGSSLVSSAAPKTFVGQENRARFAGQSVAAIAIPVTKNDFAQYEVLARYLTSPLSELSPLIFKSKLDKHSTTGLFTLFVKGSCATQVSENIKKVVSELKQGKDISVAKDYASLQYSIEADSTVAPIELNFDSVKHFKLSKFNYVAVGDVSKLPYADEL</sequence>
<evidence type="ECO:0000256" key="1">
    <source>
        <dbReference type="ARBA" id="ARBA00004443"/>
    </source>
</evidence>
<dbReference type="InterPro" id="IPR011249">
    <property type="entry name" value="Metalloenz_LuxS/M16"/>
</dbReference>
<dbReference type="Proteomes" id="UP000019375">
    <property type="component" value="Unassembled WGS sequence"/>
</dbReference>
<dbReference type="InterPro" id="IPR050361">
    <property type="entry name" value="MPP/UQCRC_Complex"/>
</dbReference>
<keyword evidence="8" id="KW-0472">Membrane</keyword>
<evidence type="ECO:0000256" key="12">
    <source>
        <dbReference type="ARBA" id="ARBA00041778"/>
    </source>
</evidence>
<evidence type="ECO:0000256" key="5">
    <source>
        <dbReference type="ARBA" id="ARBA00022946"/>
    </source>
</evidence>
<keyword evidence="2" id="KW-0813">Transport</keyword>
<keyword evidence="3" id="KW-0679">Respiratory chain</keyword>
<dbReference type="EMBL" id="HG316454">
    <property type="protein sequence ID" value="CDF87994.1"/>
    <property type="molecule type" value="Genomic_DNA"/>
</dbReference>
<feature type="domain" description="Peptidase M16 C-terminal" evidence="15">
    <location>
        <begin position="167"/>
        <end position="312"/>
    </location>
</feature>
<proteinExistence type="inferred from homology"/>
<dbReference type="FunFam" id="3.30.830.10:FF:000021">
    <property type="entry name" value="Cytochrome b-c1 complex subunit 2"/>
    <property type="match status" value="1"/>
</dbReference>
<dbReference type="AlphaFoldDB" id="A0A8J2T4B0"/>